<evidence type="ECO:0000256" key="4">
    <source>
        <dbReference type="SAM" id="MobiDB-lite"/>
    </source>
</evidence>
<organism evidence="7 8">
    <name type="scientific">Curvibacter cyanobacteriorum</name>
    <dbReference type="NCBI Taxonomy" id="3026422"/>
    <lineage>
        <taxon>Bacteria</taxon>
        <taxon>Pseudomonadati</taxon>
        <taxon>Pseudomonadota</taxon>
        <taxon>Betaproteobacteria</taxon>
        <taxon>Burkholderiales</taxon>
        <taxon>Comamonadaceae</taxon>
        <taxon>Curvibacter</taxon>
    </lineage>
</organism>
<keyword evidence="5" id="KW-0732">Signal</keyword>
<evidence type="ECO:0000313" key="7">
    <source>
        <dbReference type="EMBL" id="MDD0838637.1"/>
    </source>
</evidence>
<dbReference type="Gene3D" id="3.40.50.1820">
    <property type="entry name" value="alpha/beta hydrolase"/>
    <property type="match status" value="1"/>
</dbReference>
<feature type="signal peptide" evidence="5">
    <location>
        <begin position="1"/>
        <end position="17"/>
    </location>
</feature>
<keyword evidence="1" id="KW-0808">Transferase</keyword>
<dbReference type="RefSeq" id="WP_273950633.1">
    <property type="nucleotide sequence ID" value="NZ_JAQSIP010000003.1"/>
</dbReference>
<evidence type="ECO:0000259" key="6">
    <source>
        <dbReference type="Pfam" id="PF00561"/>
    </source>
</evidence>
<dbReference type="InterPro" id="IPR000073">
    <property type="entry name" value="AB_hydrolase_1"/>
</dbReference>
<dbReference type="GO" id="GO:0016787">
    <property type="term" value="F:hydrolase activity"/>
    <property type="evidence" value="ECO:0007669"/>
    <property type="project" value="UniProtKB-KW"/>
</dbReference>
<keyword evidence="8" id="KW-1185">Reference proteome</keyword>
<dbReference type="PANTHER" id="PTHR32268">
    <property type="entry name" value="HOMOSERINE O-ACETYLTRANSFERASE"/>
    <property type="match status" value="1"/>
</dbReference>
<proteinExistence type="predicted"/>
<feature type="region of interest" description="Disordered" evidence="4">
    <location>
        <begin position="15"/>
        <end position="40"/>
    </location>
</feature>
<evidence type="ECO:0000313" key="8">
    <source>
        <dbReference type="Proteomes" id="UP001528673"/>
    </source>
</evidence>
<feature type="domain" description="AB hydrolase-1" evidence="6">
    <location>
        <begin position="79"/>
        <end position="339"/>
    </location>
</feature>
<dbReference type="InterPro" id="IPR008220">
    <property type="entry name" value="HAT_MetX-like"/>
</dbReference>
<feature type="chain" id="PRO_5045682712" evidence="5">
    <location>
        <begin position="18"/>
        <end position="372"/>
    </location>
</feature>
<name>A0ABT5MXS2_9BURK</name>
<keyword evidence="3" id="KW-0012">Acyltransferase</keyword>
<reference evidence="7 8" key="1">
    <citation type="submission" date="2023-02" db="EMBL/GenBank/DDBJ databases">
        <title>Bacterial whole genomic sequence of Curvibacter sp. HBC61.</title>
        <authorList>
            <person name="Le V."/>
            <person name="Ko S.-R."/>
            <person name="Ahn C.-Y."/>
            <person name="Oh H.-M."/>
        </authorList>
    </citation>
    <scope>NUCLEOTIDE SEQUENCE [LARGE SCALE GENOMIC DNA]</scope>
    <source>
        <strain evidence="7 8">HBC61</strain>
    </source>
</reference>
<dbReference type="SUPFAM" id="SSF53474">
    <property type="entry name" value="alpha/beta-Hydrolases"/>
    <property type="match status" value="1"/>
</dbReference>
<evidence type="ECO:0000256" key="3">
    <source>
        <dbReference type="ARBA" id="ARBA00023315"/>
    </source>
</evidence>
<evidence type="ECO:0000256" key="2">
    <source>
        <dbReference type="ARBA" id="ARBA00023167"/>
    </source>
</evidence>
<accession>A0ABT5MXS2</accession>
<dbReference type="InterPro" id="IPR029058">
    <property type="entry name" value="AB_hydrolase_fold"/>
</dbReference>
<dbReference type="Pfam" id="PF00561">
    <property type="entry name" value="Abhydrolase_1"/>
    <property type="match status" value="1"/>
</dbReference>
<gene>
    <name evidence="7" type="ORF">PSQ40_08640</name>
</gene>
<dbReference type="EMBL" id="JAQSIP010000003">
    <property type="protein sequence ID" value="MDD0838637.1"/>
    <property type="molecule type" value="Genomic_DNA"/>
</dbReference>
<comment type="caution">
    <text evidence="7">The sequence shown here is derived from an EMBL/GenBank/DDBJ whole genome shotgun (WGS) entry which is preliminary data.</text>
</comment>
<dbReference type="PIRSF" id="PIRSF000443">
    <property type="entry name" value="Homoser_Ac_trans"/>
    <property type="match status" value="1"/>
</dbReference>
<keyword evidence="2" id="KW-0486">Methionine biosynthesis</keyword>
<protein>
    <submittedName>
        <fullName evidence="7">Alpha/beta fold hydrolase</fullName>
    </submittedName>
</protein>
<sequence>MALTLAATLASAPDALAQTPTSPATPAVAAPTATASPAPTALPAAQHGQAVLKDFRFHTGEVLPELRLHYTTLGTRDKPAVLILHGTNGSGAGLLNPAFGGELFGPGQPLDASRYFIILPDGIGTGQSSRPSEGLRTRFPRYNYADMVRAQHQLLTQHLGVRHLRMVLGYSMGGMHTWLWAQQYPDFMDIAVPMASLPVPMSGRNWMLRRLVIDSIRNDPAWQGGQYTQQPPSLAFASVYFNLATNGGNQGLYHLAPTREKADQLLNQRLQAPFRGDANDHLYQWEASGDFDPSPGLERIRARVLAINSADDERNPPELGVMEREMRRIPHGQVLLVPGGPDTSGHGTLAQARRWKGAVEALLQTAPVVGAP</sequence>
<keyword evidence="7" id="KW-0378">Hydrolase</keyword>
<dbReference type="PANTHER" id="PTHR32268:SF11">
    <property type="entry name" value="HOMOSERINE O-ACETYLTRANSFERASE"/>
    <property type="match status" value="1"/>
</dbReference>
<evidence type="ECO:0000256" key="1">
    <source>
        <dbReference type="ARBA" id="ARBA00022679"/>
    </source>
</evidence>
<evidence type="ECO:0000256" key="5">
    <source>
        <dbReference type="SAM" id="SignalP"/>
    </source>
</evidence>
<dbReference type="NCBIfam" id="NF005071">
    <property type="entry name" value="PRK06489.1"/>
    <property type="match status" value="1"/>
</dbReference>
<dbReference type="Proteomes" id="UP001528673">
    <property type="component" value="Unassembled WGS sequence"/>
</dbReference>
<keyword evidence="2" id="KW-0028">Amino-acid biosynthesis</keyword>